<keyword evidence="2" id="KW-1185">Reference proteome</keyword>
<comment type="caution">
    <text evidence="1">The sequence shown here is derived from an EMBL/GenBank/DDBJ whole genome shotgun (WGS) entry which is preliminary data.</text>
</comment>
<dbReference type="EMBL" id="CAJHNH020000249">
    <property type="protein sequence ID" value="CAG5116391.1"/>
    <property type="molecule type" value="Genomic_DNA"/>
</dbReference>
<feature type="non-terminal residue" evidence="1">
    <location>
        <position position="1"/>
    </location>
</feature>
<dbReference type="OrthoDB" id="6134417at2759"/>
<accession>A0A8S3YM06</accession>
<protein>
    <submittedName>
        <fullName evidence="1">Uncharacterized protein</fullName>
    </submittedName>
</protein>
<proteinExistence type="predicted"/>
<name>A0A8S3YM06_9EUPU</name>
<sequence length="520" mass="58507">INEEGALLPRLVSLPHDLQELLLGHSEDPSSLINRPHVIHLKVIVPGEGFVTERLTLWSKVFMPLRLLCADRGYVLDIQDDLWLSRNLERAYTHLLTQQTSTDSLATSAVCEEDAAETPVDVLLVAVCDSCNYYRLPPVLSYEDYKLVVVSLPDPVTTALFHDLYANNENRVPPAYELSYPVLSRQDETRLNRLVDFMMAVFGSEDKDTHVFNSDYYNQLLWVRQNPHLLSENTVFVSRTHGTHQKSTNETEESLNFFNQDKITDSHISELLNYFETECQPDNIFQVSTSEDEDRDEQSQINRTSLEDVASGVTTQLERLLLGDIDRKEQCTKETATGVPRSLVEELVSQNRHYHRLINVDPLLQSPTLMPIVVYAEPGWGLSTMSAQLVHSCLATMSSSIIIYRFMGISPDSRSLLCTLLSIKQQLDTVLGPSKGTWCRGQDDKEQVPASEALLIDMVSRSTDELPLLIILEGLFLTSAQLRELNVLTMTELLPASTKLLVMTSDPDVAKGLRSKVSGN</sequence>
<evidence type="ECO:0000313" key="2">
    <source>
        <dbReference type="Proteomes" id="UP000678393"/>
    </source>
</evidence>
<dbReference type="Proteomes" id="UP000678393">
    <property type="component" value="Unassembled WGS sequence"/>
</dbReference>
<evidence type="ECO:0000313" key="1">
    <source>
        <dbReference type="EMBL" id="CAG5116391.1"/>
    </source>
</evidence>
<gene>
    <name evidence="1" type="ORF">CUNI_LOCUS1949</name>
</gene>
<dbReference type="AlphaFoldDB" id="A0A8S3YM06"/>
<organism evidence="1 2">
    <name type="scientific">Candidula unifasciata</name>
    <dbReference type="NCBI Taxonomy" id="100452"/>
    <lineage>
        <taxon>Eukaryota</taxon>
        <taxon>Metazoa</taxon>
        <taxon>Spiralia</taxon>
        <taxon>Lophotrochozoa</taxon>
        <taxon>Mollusca</taxon>
        <taxon>Gastropoda</taxon>
        <taxon>Heterobranchia</taxon>
        <taxon>Euthyneura</taxon>
        <taxon>Panpulmonata</taxon>
        <taxon>Eupulmonata</taxon>
        <taxon>Stylommatophora</taxon>
        <taxon>Helicina</taxon>
        <taxon>Helicoidea</taxon>
        <taxon>Geomitridae</taxon>
        <taxon>Candidula</taxon>
    </lineage>
</organism>
<reference evidence="1" key="1">
    <citation type="submission" date="2021-04" db="EMBL/GenBank/DDBJ databases">
        <authorList>
            <consortium name="Molecular Ecology Group"/>
        </authorList>
    </citation>
    <scope>NUCLEOTIDE SEQUENCE</scope>
</reference>